<dbReference type="InterPro" id="IPR015422">
    <property type="entry name" value="PyrdxlP-dep_Trfase_small"/>
</dbReference>
<gene>
    <name evidence="4" type="ORF">MAM_04586</name>
</gene>
<protein>
    <submittedName>
        <fullName evidence="4">Pyridoxal phosphate-dependent transferase, major domain protein</fullName>
    </submittedName>
</protein>
<dbReference type="OrthoDB" id="7042322at2759"/>
<comment type="similarity">
    <text evidence="1">Belongs to the class-I pyridoxal-phosphate-dependent aminotransferase family.</text>
</comment>
<evidence type="ECO:0000256" key="2">
    <source>
        <dbReference type="ARBA" id="ARBA00022898"/>
    </source>
</evidence>
<keyword evidence="5" id="KW-1185">Reference proteome</keyword>
<keyword evidence="4" id="KW-0808">Transferase</keyword>
<dbReference type="EMBL" id="AZHE01000010">
    <property type="protein sequence ID" value="KHN97571.1"/>
    <property type="molecule type" value="Genomic_DNA"/>
</dbReference>
<dbReference type="GO" id="GO:0030170">
    <property type="term" value="F:pyridoxal phosphate binding"/>
    <property type="evidence" value="ECO:0007669"/>
    <property type="project" value="InterPro"/>
</dbReference>
<dbReference type="Pfam" id="PF00155">
    <property type="entry name" value="Aminotran_1_2"/>
    <property type="match status" value="1"/>
</dbReference>
<dbReference type="Proteomes" id="UP000030816">
    <property type="component" value="Unassembled WGS sequence"/>
</dbReference>
<dbReference type="AlphaFoldDB" id="A0A0B2WND5"/>
<dbReference type="InterPro" id="IPR004839">
    <property type="entry name" value="Aminotransferase_I/II_large"/>
</dbReference>
<evidence type="ECO:0000313" key="5">
    <source>
        <dbReference type="Proteomes" id="UP000030816"/>
    </source>
</evidence>
<dbReference type="InterPro" id="IPR015424">
    <property type="entry name" value="PyrdxlP-dep_Trfase"/>
</dbReference>
<dbReference type="SUPFAM" id="SSF53383">
    <property type="entry name" value="PLP-dependent transferases"/>
    <property type="match status" value="1"/>
</dbReference>
<dbReference type="GeneID" id="63739041"/>
<dbReference type="PANTHER" id="PTHR43510">
    <property type="entry name" value="AMINOTRANSFERASE FUNCTION, HYPOTHETICAL (EUROFUNG)"/>
    <property type="match status" value="1"/>
</dbReference>
<proteinExistence type="inferred from homology"/>
<dbReference type="CDD" id="cd00609">
    <property type="entry name" value="AAT_like"/>
    <property type="match status" value="1"/>
</dbReference>
<dbReference type="RefSeq" id="XP_040678637.1">
    <property type="nucleotide sequence ID" value="XM_040823384.1"/>
</dbReference>
<dbReference type="GO" id="GO:0016740">
    <property type="term" value="F:transferase activity"/>
    <property type="evidence" value="ECO:0007669"/>
    <property type="project" value="UniProtKB-KW"/>
</dbReference>
<keyword evidence="2" id="KW-0663">Pyridoxal phosphate</keyword>
<dbReference type="STRING" id="1081103.A0A0B2WND5"/>
<evidence type="ECO:0000256" key="1">
    <source>
        <dbReference type="ARBA" id="ARBA00007441"/>
    </source>
</evidence>
<sequence length="375" mass="41095">MNYQRMAIEKEAPEEVGAVIKYNLSESAISDQTLESLNITIPRDTVLTYTEHKGSSKIRSLVAQASNGSISPEDVLVTAGASTALFVVNTALLGPRDHVVITRPNYATNLEVPRAIGCRVTHVDLEFESQYRVDLAQVGAAVRPGVTKLISVCSPNNPTGTMHSGSELRALADLAKEKGCYLVVDETYSELRYASGRAGEESIPAAASLGSHVIGVSSMSKAYGVPGIRVGWLTTTDARLQEAFLAAKEQISICGSSLDELCAEQILSRRGEILPATIADMQKRRDRIGRWIAEESEWLDWVEPEAGVMCFVRIKKEPVGGFAAFYKTLLEEHGVYIGRGGWFEREDSFFRLGYGWPTWQELEHGLVLISKVLRG</sequence>
<evidence type="ECO:0000259" key="3">
    <source>
        <dbReference type="Pfam" id="PF00155"/>
    </source>
</evidence>
<comment type="caution">
    <text evidence="4">The sequence shown here is derived from an EMBL/GenBank/DDBJ whole genome shotgun (WGS) entry which is preliminary data.</text>
</comment>
<reference evidence="4 5" key="1">
    <citation type="journal article" date="2014" name="Proc. Natl. Acad. Sci. U.S.A.">
        <title>Trajectory and genomic determinants of fungal-pathogen speciation and host adaptation.</title>
        <authorList>
            <person name="Hu X."/>
            <person name="Xiao G."/>
            <person name="Zheng P."/>
            <person name="Shang Y."/>
            <person name="Su Y."/>
            <person name="Zhang X."/>
            <person name="Liu X."/>
            <person name="Zhan S."/>
            <person name="St Leger R.J."/>
            <person name="Wang C."/>
        </authorList>
    </citation>
    <scope>NUCLEOTIDE SEQUENCE [LARGE SCALE GENOMIC DNA]</scope>
    <source>
        <strain evidence="4 5">ARSEF 1941</strain>
    </source>
</reference>
<dbReference type="Gene3D" id="3.40.640.10">
    <property type="entry name" value="Type I PLP-dependent aspartate aminotransferase-like (Major domain)"/>
    <property type="match status" value="1"/>
</dbReference>
<dbReference type="Gene3D" id="3.90.1150.10">
    <property type="entry name" value="Aspartate Aminotransferase, domain 1"/>
    <property type="match status" value="1"/>
</dbReference>
<dbReference type="HOGENOM" id="CLU_017584_4_4_1"/>
<evidence type="ECO:0000313" key="4">
    <source>
        <dbReference type="EMBL" id="KHN97571.1"/>
    </source>
</evidence>
<dbReference type="InterPro" id="IPR015421">
    <property type="entry name" value="PyrdxlP-dep_Trfase_major"/>
</dbReference>
<organism evidence="4 5">
    <name type="scientific">Metarhizium album (strain ARSEF 1941)</name>
    <dbReference type="NCBI Taxonomy" id="1081103"/>
    <lineage>
        <taxon>Eukaryota</taxon>
        <taxon>Fungi</taxon>
        <taxon>Dikarya</taxon>
        <taxon>Ascomycota</taxon>
        <taxon>Pezizomycotina</taxon>
        <taxon>Sordariomycetes</taxon>
        <taxon>Hypocreomycetidae</taxon>
        <taxon>Hypocreales</taxon>
        <taxon>Clavicipitaceae</taxon>
        <taxon>Metarhizium</taxon>
    </lineage>
</organism>
<accession>A0A0B2WND5</accession>
<dbReference type="InterPro" id="IPR004838">
    <property type="entry name" value="NHTrfase_class1_PyrdxlP-BS"/>
</dbReference>
<dbReference type="PANTHER" id="PTHR43510:SF1">
    <property type="entry name" value="AMINOTRANSFERASE FUNCTION, HYPOTHETICAL (EUROFUNG)"/>
    <property type="match status" value="1"/>
</dbReference>
<dbReference type="PROSITE" id="PS00105">
    <property type="entry name" value="AA_TRANSFER_CLASS_1"/>
    <property type="match status" value="1"/>
</dbReference>
<name>A0A0B2WND5_METAS</name>
<feature type="domain" description="Aminotransferase class I/classII large" evidence="3">
    <location>
        <begin position="28"/>
        <end position="355"/>
    </location>
</feature>